<accession>A0A1L9B2N5</accession>
<reference evidence="3 4" key="2">
    <citation type="submission" date="2016-12" db="EMBL/GenBank/DDBJ databases">
        <title>Draft Genome Sequence of Cystobacter ferrugineus Strain Cbfe23.</title>
        <authorList>
            <person name="Akbar S."/>
            <person name="Dowd S.E."/>
            <person name="Stevens D.C."/>
        </authorList>
    </citation>
    <scope>NUCLEOTIDE SEQUENCE [LARGE SCALE GENOMIC DNA]</scope>
    <source>
        <strain evidence="3 4">Cbfe23</strain>
    </source>
</reference>
<organism evidence="3 4">
    <name type="scientific">Cystobacter ferrugineus</name>
    <dbReference type="NCBI Taxonomy" id="83449"/>
    <lineage>
        <taxon>Bacteria</taxon>
        <taxon>Pseudomonadati</taxon>
        <taxon>Myxococcota</taxon>
        <taxon>Myxococcia</taxon>
        <taxon>Myxococcales</taxon>
        <taxon>Cystobacterineae</taxon>
        <taxon>Archangiaceae</taxon>
        <taxon>Cystobacter</taxon>
    </lineage>
</organism>
<sequence length="129" mass="14665">MSGESQREWKTSERDPDATRGWQVGTVLLVTLLIFTAFVWVTWKQLLGRERHLNPEGPSEPPELKQPEINLVDTAPFPLDTRAYEETNARQERLHGYGWVDRDAGVVRMPIEWGIERVVGGARRDGGSP</sequence>
<dbReference type="OrthoDB" id="129807at2"/>
<dbReference type="STRING" id="83449.BON30_32750"/>
<dbReference type="EMBL" id="MPIN01000010">
    <property type="protein sequence ID" value="OJH36528.1"/>
    <property type="molecule type" value="Genomic_DNA"/>
</dbReference>
<keyword evidence="4" id="KW-1185">Reference proteome</keyword>
<proteinExistence type="predicted"/>
<evidence type="ECO:0000313" key="4">
    <source>
        <dbReference type="Proteomes" id="UP000182229"/>
    </source>
</evidence>
<dbReference type="RefSeq" id="WP_071902416.1">
    <property type="nucleotide sequence ID" value="NZ_MPIN01000010.1"/>
</dbReference>
<protein>
    <submittedName>
        <fullName evidence="3">Uncharacterized protein</fullName>
    </submittedName>
</protein>
<feature type="region of interest" description="Disordered" evidence="1">
    <location>
        <begin position="51"/>
        <end position="71"/>
    </location>
</feature>
<gene>
    <name evidence="3" type="ORF">BON30_32750</name>
</gene>
<keyword evidence="2" id="KW-0812">Transmembrane</keyword>
<comment type="caution">
    <text evidence="3">The sequence shown here is derived from an EMBL/GenBank/DDBJ whole genome shotgun (WGS) entry which is preliminary data.</text>
</comment>
<evidence type="ECO:0000256" key="1">
    <source>
        <dbReference type="SAM" id="MobiDB-lite"/>
    </source>
</evidence>
<keyword evidence="2" id="KW-1133">Transmembrane helix</keyword>
<dbReference type="Proteomes" id="UP000182229">
    <property type="component" value="Unassembled WGS sequence"/>
</dbReference>
<keyword evidence="2" id="KW-0472">Membrane</keyword>
<name>A0A1L9B2N5_9BACT</name>
<reference evidence="4" key="1">
    <citation type="submission" date="2016-11" db="EMBL/GenBank/DDBJ databases">
        <authorList>
            <person name="Shukria A."/>
            <person name="Stevens D.C."/>
        </authorList>
    </citation>
    <scope>NUCLEOTIDE SEQUENCE [LARGE SCALE GENOMIC DNA]</scope>
    <source>
        <strain evidence="4">Cbfe23</strain>
    </source>
</reference>
<evidence type="ECO:0000256" key="2">
    <source>
        <dbReference type="SAM" id="Phobius"/>
    </source>
</evidence>
<dbReference type="AlphaFoldDB" id="A0A1L9B2N5"/>
<feature type="transmembrane region" description="Helical" evidence="2">
    <location>
        <begin position="20"/>
        <end position="43"/>
    </location>
</feature>
<evidence type="ECO:0000313" key="3">
    <source>
        <dbReference type="EMBL" id="OJH36528.1"/>
    </source>
</evidence>